<dbReference type="Proteomes" id="UP001202031">
    <property type="component" value="Unassembled WGS sequence"/>
</dbReference>
<reference evidence="1 2" key="1">
    <citation type="submission" date="2022-03" db="EMBL/GenBank/DDBJ databases">
        <title>Taxonomic description of new species and reclassification of some bacterial strains.</title>
        <authorList>
            <person name="Ndongo S."/>
        </authorList>
    </citation>
    <scope>NUCLEOTIDE SEQUENCE [LARGE SCALE GENOMIC DNA]</scope>
    <source>
        <strain evidence="1 2">Marseille-P6666</strain>
    </source>
</reference>
<proteinExistence type="predicted"/>
<organism evidence="1 2">
    <name type="scientific">Akkermansia massiliensis</name>
    <dbReference type="NCBI Taxonomy" id="2927224"/>
    <lineage>
        <taxon>Bacteria</taxon>
        <taxon>Pseudomonadati</taxon>
        <taxon>Verrucomicrobiota</taxon>
        <taxon>Verrucomicrobiia</taxon>
        <taxon>Verrucomicrobiales</taxon>
        <taxon>Akkermansiaceae</taxon>
        <taxon>Akkermansia</taxon>
    </lineage>
</organism>
<dbReference type="EMBL" id="JAMGSI010000001">
    <property type="protein sequence ID" value="MCL6656385.1"/>
    <property type="molecule type" value="Genomic_DNA"/>
</dbReference>
<protein>
    <submittedName>
        <fullName evidence="1">Terminase family protein</fullName>
    </submittedName>
</protein>
<comment type="caution">
    <text evidence="1">The sequence shown here is derived from an EMBL/GenBank/DDBJ whole genome shotgun (WGS) entry which is preliminary data.</text>
</comment>
<dbReference type="GeneID" id="84022909"/>
<accession>A0ABT0R5I2</accession>
<name>A0ABT0R5I2_9BACT</name>
<evidence type="ECO:0000313" key="2">
    <source>
        <dbReference type="Proteomes" id="UP001202031"/>
    </source>
</evidence>
<gene>
    <name evidence="1" type="ORF">M8N44_03515</name>
</gene>
<evidence type="ECO:0000313" key="1">
    <source>
        <dbReference type="EMBL" id="MCL6656385.1"/>
    </source>
</evidence>
<dbReference type="Gene3D" id="3.40.50.300">
    <property type="entry name" value="P-loop containing nucleotide triphosphate hydrolases"/>
    <property type="match status" value="1"/>
</dbReference>
<dbReference type="Pfam" id="PF03237">
    <property type="entry name" value="Terminase_6N"/>
    <property type="match status" value="1"/>
</dbReference>
<sequence>MDKGNSQPLINLLTFQEVAFWLRLRTMFFLWARQRGKSYLIAAKAIDRMLERAGRSCYFVSASIATGKEIVEKEAQIWHDALAKLRAKQEALGKELGGNVVDKRSHKLLAVDDLAELMDKQTAQVRIYHTRTSYSRTKILAPNPDTARGWTGDVFGDEVGFWPDFRAVLDAVEPIISRNPDFLMWMFTTPPEDDKHFTYDFLNPGPLEFTPNAQGNFYKTEAGYPVHRVDIFDSELAGLSLFDPLSGKPVAFEEYRAHAMDKASADRNYALKFVQGGQSAVQLAWLNNAMYKGAQCCTGIDLSKEVLAA</sequence>
<keyword evidence="2" id="KW-1185">Reference proteome</keyword>
<dbReference type="InterPro" id="IPR027417">
    <property type="entry name" value="P-loop_NTPase"/>
</dbReference>
<dbReference type="RefSeq" id="WP_046434975.1">
    <property type="nucleotide sequence ID" value="NZ_JAMGSI010000001.1"/>
</dbReference>